<organism evidence="2 3">
    <name type="scientific">Pseudoalteromonas piscicida</name>
    <dbReference type="NCBI Taxonomy" id="43662"/>
    <lineage>
        <taxon>Bacteria</taxon>
        <taxon>Pseudomonadati</taxon>
        <taxon>Pseudomonadota</taxon>
        <taxon>Gammaproteobacteria</taxon>
        <taxon>Alteromonadales</taxon>
        <taxon>Pseudoalteromonadaceae</taxon>
        <taxon>Pseudoalteromonas</taxon>
    </lineage>
</organism>
<feature type="transmembrane region" description="Helical" evidence="1">
    <location>
        <begin position="53"/>
        <end position="78"/>
    </location>
</feature>
<dbReference type="OrthoDB" id="9035280at2"/>
<accession>A0A2A5JSI6</accession>
<dbReference type="InterPro" id="IPR025962">
    <property type="entry name" value="SdpI/YhfL"/>
</dbReference>
<dbReference type="AlphaFoldDB" id="A0A2A5JSI6"/>
<dbReference type="EMBL" id="NKHF01000030">
    <property type="protein sequence ID" value="PCK32423.1"/>
    <property type="molecule type" value="Genomic_DNA"/>
</dbReference>
<dbReference type="Proteomes" id="UP000228621">
    <property type="component" value="Unassembled WGS sequence"/>
</dbReference>
<feature type="transmembrane region" description="Helical" evidence="1">
    <location>
        <begin position="12"/>
        <end position="33"/>
    </location>
</feature>
<feature type="transmembrane region" description="Helical" evidence="1">
    <location>
        <begin position="90"/>
        <end position="112"/>
    </location>
</feature>
<name>A0A2A5JSI6_PSEO7</name>
<keyword evidence="3" id="KW-1185">Reference proteome</keyword>
<dbReference type="Pfam" id="PF13630">
    <property type="entry name" value="SdpI"/>
    <property type="match status" value="1"/>
</dbReference>
<sequence>MSLEKILLIVSYAGYAMSALFTLLGIPLVAKIVSPNSFYGVRTAETLQNTATWYSVNYTVGWGLILSGIISSLAIFLVSKFIKQPPETLIVINGVAPIVIPIVTIGITYFFFK</sequence>
<proteinExistence type="predicted"/>
<protein>
    <submittedName>
        <fullName evidence="2">Uncharacterized protein</fullName>
    </submittedName>
</protein>
<keyword evidence="1" id="KW-1133">Transmembrane helix</keyword>
<reference evidence="3" key="1">
    <citation type="journal article" date="2019" name="Genome Announc.">
        <title>Draft Genome Sequence of Pseudoalteromonas piscicida Strain 36Y ROTHPW, an Hypersaline Seawater Isolate from the South Coast of Sonora, Mexico.</title>
        <authorList>
            <person name="Sanchez-Diaz R."/>
            <person name="Molina-Garza Z.J."/>
            <person name="Cruz-Suarez L.E."/>
            <person name="Selvin J."/>
            <person name="Kiran G.S."/>
            <person name="Ibarra-Gamez J.C."/>
            <person name="Gomez-Gil B."/>
            <person name="Galaviz-Silva L."/>
        </authorList>
    </citation>
    <scope>NUCLEOTIDE SEQUENCE [LARGE SCALE GENOMIC DNA]</scope>
    <source>
        <strain evidence="3">36Y_RITHPW</strain>
    </source>
</reference>
<keyword evidence="1" id="KW-0472">Membrane</keyword>
<evidence type="ECO:0000313" key="2">
    <source>
        <dbReference type="EMBL" id="PCK32423.1"/>
    </source>
</evidence>
<evidence type="ECO:0000256" key="1">
    <source>
        <dbReference type="SAM" id="Phobius"/>
    </source>
</evidence>
<keyword evidence="1" id="KW-0812">Transmembrane</keyword>
<evidence type="ECO:0000313" key="3">
    <source>
        <dbReference type="Proteomes" id="UP000228621"/>
    </source>
</evidence>
<dbReference type="RefSeq" id="WP_099641440.1">
    <property type="nucleotide sequence ID" value="NZ_NKHF01000030.1"/>
</dbReference>
<gene>
    <name evidence="2" type="ORF">CEX98_07270</name>
</gene>
<comment type="caution">
    <text evidence="2">The sequence shown here is derived from an EMBL/GenBank/DDBJ whole genome shotgun (WGS) entry which is preliminary data.</text>
</comment>